<dbReference type="GO" id="GO:0005886">
    <property type="term" value="C:plasma membrane"/>
    <property type="evidence" value="ECO:0007669"/>
    <property type="project" value="UniProtKB-SubCell"/>
</dbReference>
<keyword evidence="7" id="KW-0479">Metal-binding</keyword>
<proteinExistence type="inferred from homology"/>
<evidence type="ECO:0000259" key="14">
    <source>
        <dbReference type="Pfam" id="PF01292"/>
    </source>
</evidence>
<dbReference type="GO" id="GO:0022904">
    <property type="term" value="P:respiratory electron transport chain"/>
    <property type="evidence" value="ECO:0007669"/>
    <property type="project" value="InterPro"/>
</dbReference>
<evidence type="ECO:0000256" key="13">
    <source>
        <dbReference type="SAM" id="Phobius"/>
    </source>
</evidence>
<dbReference type="RefSeq" id="WP_076449838.1">
    <property type="nucleotide sequence ID" value="NZ_FTOQ01000014.1"/>
</dbReference>
<keyword evidence="4" id="KW-1003">Cell membrane</keyword>
<evidence type="ECO:0000256" key="1">
    <source>
        <dbReference type="ARBA" id="ARBA00001970"/>
    </source>
</evidence>
<keyword evidence="6 13" id="KW-0812">Transmembrane</keyword>
<evidence type="ECO:0000313" key="16">
    <source>
        <dbReference type="Proteomes" id="UP000186684"/>
    </source>
</evidence>
<dbReference type="AlphaFoldDB" id="A0A1N7PAC7"/>
<evidence type="ECO:0000256" key="2">
    <source>
        <dbReference type="ARBA" id="ARBA00004651"/>
    </source>
</evidence>
<reference evidence="16" key="1">
    <citation type="submission" date="2017-01" db="EMBL/GenBank/DDBJ databases">
        <authorList>
            <person name="Varghese N."/>
            <person name="Submissions S."/>
        </authorList>
    </citation>
    <scope>NUCLEOTIDE SEQUENCE [LARGE SCALE GENOMIC DNA]</scope>
    <source>
        <strain evidence="16">DSM 29430</strain>
    </source>
</reference>
<dbReference type="PANTHER" id="PTHR30529:SF1">
    <property type="entry name" value="CYTOCHROME B561 HOMOLOG 2"/>
    <property type="match status" value="1"/>
</dbReference>
<dbReference type="GO" id="GO:0020037">
    <property type="term" value="F:heme binding"/>
    <property type="evidence" value="ECO:0007669"/>
    <property type="project" value="TreeGrafter"/>
</dbReference>
<keyword evidence="11 13" id="KW-0472">Membrane</keyword>
<evidence type="ECO:0000256" key="3">
    <source>
        <dbReference type="ARBA" id="ARBA00022448"/>
    </source>
</evidence>
<dbReference type="Proteomes" id="UP000186684">
    <property type="component" value="Unassembled WGS sequence"/>
</dbReference>
<evidence type="ECO:0000256" key="4">
    <source>
        <dbReference type="ARBA" id="ARBA00022475"/>
    </source>
</evidence>
<dbReference type="GO" id="GO:0009055">
    <property type="term" value="F:electron transfer activity"/>
    <property type="evidence" value="ECO:0007669"/>
    <property type="project" value="InterPro"/>
</dbReference>
<evidence type="ECO:0000256" key="7">
    <source>
        <dbReference type="ARBA" id="ARBA00022723"/>
    </source>
</evidence>
<keyword evidence="10" id="KW-0408">Iron</keyword>
<evidence type="ECO:0000256" key="8">
    <source>
        <dbReference type="ARBA" id="ARBA00022982"/>
    </source>
</evidence>
<evidence type="ECO:0000256" key="12">
    <source>
        <dbReference type="ARBA" id="ARBA00037975"/>
    </source>
</evidence>
<name>A0A1N7PAC7_9RHOB</name>
<evidence type="ECO:0000313" key="15">
    <source>
        <dbReference type="EMBL" id="SIT07544.1"/>
    </source>
</evidence>
<feature type="transmembrane region" description="Helical" evidence="13">
    <location>
        <begin position="46"/>
        <end position="67"/>
    </location>
</feature>
<dbReference type="InterPro" id="IPR052168">
    <property type="entry name" value="Cytochrome_b561_oxidase"/>
</dbReference>
<protein>
    <submittedName>
        <fullName evidence="15">Cytochrome b561</fullName>
    </submittedName>
</protein>
<evidence type="ECO:0000256" key="9">
    <source>
        <dbReference type="ARBA" id="ARBA00022989"/>
    </source>
</evidence>
<gene>
    <name evidence="15" type="ORF">SAMN05421759_11417</name>
</gene>
<keyword evidence="3" id="KW-0813">Transport</keyword>
<comment type="cofactor">
    <cofactor evidence="1">
        <name>heme b</name>
        <dbReference type="ChEBI" id="CHEBI:60344"/>
    </cofactor>
</comment>
<comment type="subcellular location">
    <subcellularLocation>
        <location evidence="2">Cell membrane</location>
        <topology evidence="2">Multi-pass membrane protein</topology>
    </subcellularLocation>
</comment>
<comment type="similarity">
    <text evidence="12">Belongs to the cytochrome b561 family.</text>
</comment>
<dbReference type="Pfam" id="PF01292">
    <property type="entry name" value="Ni_hydr_CYTB"/>
    <property type="match status" value="1"/>
</dbReference>
<keyword evidence="5" id="KW-0349">Heme</keyword>
<evidence type="ECO:0000256" key="11">
    <source>
        <dbReference type="ARBA" id="ARBA00023136"/>
    </source>
</evidence>
<feature type="transmembrane region" description="Helical" evidence="13">
    <location>
        <begin position="14"/>
        <end position="34"/>
    </location>
</feature>
<dbReference type="EMBL" id="FTOQ01000014">
    <property type="protein sequence ID" value="SIT07544.1"/>
    <property type="molecule type" value="Genomic_DNA"/>
</dbReference>
<keyword evidence="16" id="KW-1185">Reference proteome</keyword>
<dbReference type="STRING" id="633194.SAMN05421759_11417"/>
<evidence type="ECO:0000256" key="10">
    <source>
        <dbReference type="ARBA" id="ARBA00023004"/>
    </source>
</evidence>
<feature type="transmembrane region" description="Helical" evidence="13">
    <location>
        <begin position="87"/>
        <end position="108"/>
    </location>
</feature>
<dbReference type="SUPFAM" id="SSF81342">
    <property type="entry name" value="Transmembrane di-heme cytochromes"/>
    <property type="match status" value="1"/>
</dbReference>
<organism evidence="15 16">
    <name type="scientific">Roseivivax lentus</name>
    <dbReference type="NCBI Taxonomy" id="633194"/>
    <lineage>
        <taxon>Bacteria</taxon>
        <taxon>Pseudomonadati</taxon>
        <taxon>Pseudomonadota</taxon>
        <taxon>Alphaproteobacteria</taxon>
        <taxon>Rhodobacterales</taxon>
        <taxon>Roseobacteraceae</taxon>
        <taxon>Roseivivax</taxon>
    </lineage>
</organism>
<keyword evidence="8" id="KW-0249">Electron transport</keyword>
<dbReference type="OrthoDB" id="8156287at2"/>
<dbReference type="InterPro" id="IPR011577">
    <property type="entry name" value="Cyt_b561_bac/Ni-Hgenase"/>
</dbReference>
<sequence>MDKAQSDYTTFARVMHWAMALLILSTIPVGFLMVQEGLSRPFQNSLYIYHKNTGVLIFVMAVIRLSYRGLRPAPPLPDHIPVWQQRAAHASHMALYVLILAMPVAGYIRVVAGGFPIETLNAIGFPKLAPRSDAVAEIAKSAHFYGSYLITGIVGVHVLAALQHGLIKRDGVFSRMWPPYRRGTR</sequence>
<keyword evidence="9 13" id="KW-1133">Transmembrane helix</keyword>
<dbReference type="InterPro" id="IPR016174">
    <property type="entry name" value="Di-haem_cyt_TM"/>
</dbReference>
<evidence type="ECO:0000256" key="5">
    <source>
        <dbReference type="ARBA" id="ARBA00022617"/>
    </source>
</evidence>
<accession>A0A1N7PAC7</accession>
<dbReference type="PANTHER" id="PTHR30529">
    <property type="entry name" value="CYTOCHROME B561"/>
    <property type="match status" value="1"/>
</dbReference>
<evidence type="ECO:0000256" key="6">
    <source>
        <dbReference type="ARBA" id="ARBA00022692"/>
    </source>
</evidence>
<feature type="domain" description="Cytochrome b561 bacterial/Ni-hydrogenase" evidence="14">
    <location>
        <begin position="8"/>
        <end position="178"/>
    </location>
</feature>
<dbReference type="GO" id="GO:0046872">
    <property type="term" value="F:metal ion binding"/>
    <property type="evidence" value="ECO:0007669"/>
    <property type="project" value="UniProtKB-KW"/>
</dbReference>